<dbReference type="AlphaFoldDB" id="A0A556TJP3"/>
<dbReference type="EMBL" id="VCAZ01000003">
    <property type="protein sequence ID" value="TSK16072.1"/>
    <property type="molecule type" value="Genomic_DNA"/>
</dbReference>
<evidence type="ECO:0000256" key="1">
    <source>
        <dbReference type="SAM" id="MobiDB-lite"/>
    </source>
</evidence>
<name>A0A556TJP3_BAGYA</name>
<feature type="compositionally biased region" description="Basic and acidic residues" evidence="1">
    <location>
        <begin position="1"/>
        <end position="11"/>
    </location>
</feature>
<feature type="region of interest" description="Disordered" evidence="1">
    <location>
        <begin position="1"/>
        <end position="24"/>
    </location>
</feature>
<proteinExistence type="predicted"/>
<accession>A0A556TJP3</accession>
<protein>
    <submittedName>
        <fullName evidence="2">Uncharacterized protein</fullName>
    </submittedName>
</protein>
<dbReference type="OrthoDB" id="8960962at2759"/>
<reference evidence="2 3" key="1">
    <citation type="journal article" date="2019" name="Genome Biol. Evol.">
        <title>Whole-Genome Sequencing of the Giant Devil Catfish, Bagarius yarrelli.</title>
        <authorList>
            <person name="Jiang W."/>
            <person name="Lv Y."/>
            <person name="Cheng L."/>
            <person name="Yang K."/>
            <person name="Chao B."/>
            <person name="Wang X."/>
            <person name="Li Y."/>
            <person name="Pan X."/>
            <person name="You X."/>
            <person name="Zhang Y."/>
            <person name="Yang J."/>
            <person name="Li J."/>
            <person name="Zhang X."/>
            <person name="Liu S."/>
            <person name="Sun C."/>
            <person name="Yang J."/>
            <person name="Shi Q."/>
        </authorList>
    </citation>
    <scope>NUCLEOTIDE SEQUENCE [LARGE SCALE GENOMIC DNA]</scope>
    <source>
        <strain evidence="2">JWS20170419001</strain>
        <tissue evidence="2">Muscle</tissue>
    </source>
</reference>
<evidence type="ECO:0000313" key="3">
    <source>
        <dbReference type="Proteomes" id="UP000319801"/>
    </source>
</evidence>
<organism evidence="2 3">
    <name type="scientific">Bagarius yarrelli</name>
    <name type="common">Goonch</name>
    <name type="synonym">Bagrus yarrelli</name>
    <dbReference type="NCBI Taxonomy" id="175774"/>
    <lineage>
        <taxon>Eukaryota</taxon>
        <taxon>Metazoa</taxon>
        <taxon>Chordata</taxon>
        <taxon>Craniata</taxon>
        <taxon>Vertebrata</taxon>
        <taxon>Euteleostomi</taxon>
        <taxon>Actinopterygii</taxon>
        <taxon>Neopterygii</taxon>
        <taxon>Teleostei</taxon>
        <taxon>Ostariophysi</taxon>
        <taxon>Siluriformes</taxon>
        <taxon>Sisoridae</taxon>
        <taxon>Sisorinae</taxon>
        <taxon>Bagarius</taxon>
    </lineage>
</organism>
<sequence length="261" mass="29099">MTLNHFSDRRLGRGSTNQRSDPPIAACTGVHGGCRSRTLCYTQSRLSTPRTGGYELHTERHLTCTTRSSVRLRRINMTERFVVLPVAQGCDIEQQELNHHENNRQQLSPVFGGEGDLDEPEAVPILQYNREPNKYGSLYQSPGLPVACWAQLSHCIRGKNKASPDPVVSSRQLGVSHRCALTFENAYSVEQQDSDSLIDLVEQHDSGSLIDSVEQQDSGSLIDSVEQQDWPVCHEQLTFRMLLLALHDGPAVMVFAMGISR</sequence>
<comment type="caution">
    <text evidence="2">The sequence shown here is derived from an EMBL/GenBank/DDBJ whole genome shotgun (WGS) entry which is preliminary data.</text>
</comment>
<dbReference type="Proteomes" id="UP000319801">
    <property type="component" value="Unassembled WGS sequence"/>
</dbReference>
<evidence type="ECO:0000313" key="2">
    <source>
        <dbReference type="EMBL" id="TSK16072.1"/>
    </source>
</evidence>
<gene>
    <name evidence="2" type="ORF">Baya_0943</name>
</gene>
<keyword evidence="3" id="KW-1185">Reference proteome</keyword>